<dbReference type="Gene3D" id="3.50.50.60">
    <property type="entry name" value="FAD/NAD(P)-binding domain"/>
    <property type="match status" value="1"/>
</dbReference>
<dbReference type="InterPro" id="IPR036188">
    <property type="entry name" value="FAD/NAD-bd_sf"/>
</dbReference>
<dbReference type="SUPFAM" id="SSF50022">
    <property type="entry name" value="ISP domain"/>
    <property type="match status" value="1"/>
</dbReference>
<evidence type="ECO:0000256" key="1">
    <source>
        <dbReference type="ARBA" id="ARBA00022714"/>
    </source>
</evidence>
<dbReference type="Gene3D" id="3.30.9.10">
    <property type="entry name" value="D-Amino Acid Oxidase, subunit A, domain 2"/>
    <property type="match status" value="1"/>
</dbReference>
<sequence>MARRNSSIKPVFCFFAESCMVSTSLWMDTEILPEASTLKGDVHCDVAVVGSGIAGLSTAYELSKLDRSVIVIDRKGIASGMTARTSAHLAPLCDDLMSEFRKLRGPEIAKLFYESQAAAVDRIEEIQASETIACDFRRLDGYLFQGHGMPADVLDEELEAVREVGAPVHRLVGVPLKGCENRHVLRYPRQATFHPLKYLAGVAAVCQTHGVRFFANSPVEEVAQGDGAVTLRTAQGQITAGNAVIATNASIADRYQLHSKVAPYRTYVLAFAIARSEFPDALYWDTEDPYHYVRLQPGSDEHDVVLIGGEDHKSGEANDAEKRFAKLESWARELIPALGRITHRWSGQVLDTIDYAGFIGCEPGSERIYLAMGDSGQGLTHGVMGAMLNTSLILGEHNPWSAVYAPGRTPLAAARNFLRENLTILQNLAEYVAPGEIASLDKIEPGGGAILRRGFEKIAAYRDMAGELHLHSASCTHIGCHLHWNSFETCWDCPCHGSIFAPNGQPINAPAVAALRPVKV</sequence>
<dbReference type="GO" id="GO:0016491">
    <property type="term" value="F:oxidoreductase activity"/>
    <property type="evidence" value="ECO:0007669"/>
    <property type="project" value="UniProtKB-KW"/>
</dbReference>
<dbReference type="GO" id="GO:0005737">
    <property type="term" value="C:cytoplasm"/>
    <property type="evidence" value="ECO:0007669"/>
    <property type="project" value="TreeGrafter"/>
</dbReference>
<evidence type="ECO:0000313" key="7">
    <source>
        <dbReference type="EMBL" id="TFV41261.1"/>
    </source>
</evidence>
<dbReference type="GO" id="GO:0051537">
    <property type="term" value="F:2 iron, 2 sulfur cluster binding"/>
    <property type="evidence" value="ECO:0007669"/>
    <property type="project" value="UniProtKB-KW"/>
</dbReference>
<dbReference type="Gene3D" id="2.102.10.10">
    <property type="entry name" value="Rieske [2Fe-2S] iron-sulphur domain"/>
    <property type="match status" value="1"/>
</dbReference>
<evidence type="ECO:0000256" key="4">
    <source>
        <dbReference type="ARBA" id="ARBA00023004"/>
    </source>
</evidence>
<evidence type="ECO:0000256" key="5">
    <source>
        <dbReference type="ARBA" id="ARBA00023014"/>
    </source>
</evidence>
<gene>
    <name evidence="7" type="ORF">E4K65_36965</name>
</gene>
<keyword evidence="2" id="KW-0479">Metal-binding</keyword>
<comment type="caution">
    <text evidence="7">The sequence shown here is derived from an EMBL/GenBank/DDBJ whole genome shotgun (WGS) entry which is preliminary data.</text>
</comment>
<dbReference type="SUPFAM" id="SSF51905">
    <property type="entry name" value="FAD/NAD(P)-binding domain"/>
    <property type="match status" value="1"/>
</dbReference>
<dbReference type="InterPro" id="IPR006076">
    <property type="entry name" value="FAD-dep_OxRdtase"/>
</dbReference>
<dbReference type="Proteomes" id="UP000297966">
    <property type="component" value="Unassembled WGS sequence"/>
</dbReference>
<evidence type="ECO:0000313" key="8">
    <source>
        <dbReference type="Proteomes" id="UP000297966"/>
    </source>
</evidence>
<keyword evidence="3" id="KW-0560">Oxidoreductase</keyword>
<dbReference type="GO" id="GO:0046872">
    <property type="term" value="F:metal ion binding"/>
    <property type="evidence" value="ECO:0007669"/>
    <property type="project" value="UniProtKB-KW"/>
</dbReference>
<organism evidence="7 8">
    <name type="scientific">Bradyrhizobium niftali</name>
    <dbReference type="NCBI Taxonomy" id="2560055"/>
    <lineage>
        <taxon>Bacteria</taxon>
        <taxon>Pseudomonadati</taxon>
        <taxon>Pseudomonadota</taxon>
        <taxon>Alphaproteobacteria</taxon>
        <taxon>Hyphomicrobiales</taxon>
        <taxon>Nitrobacteraceae</taxon>
        <taxon>Bradyrhizobium</taxon>
    </lineage>
</organism>
<keyword evidence="4" id="KW-0408">Iron</keyword>
<dbReference type="InterPro" id="IPR017941">
    <property type="entry name" value="Rieske_2Fe-2S"/>
</dbReference>
<keyword evidence="1" id="KW-0001">2Fe-2S</keyword>
<keyword evidence="5" id="KW-0411">Iron-sulfur</keyword>
<evidence type="ECO:0000259" key="6">
    <source>
        <dbReference type="PROSITE" id="PS51296"/>
    </source>
</evidence>
<name>A0A4Y9LCL3_9BRAD</name>
<dbReference type="Pfam" id="PF00355">
    <property type="entry name" value="Rieske"/>
    <property type="match status" value="1"/>
</dbReference>
<evidence type="ECO:0000256" key="3">
    <source>
        <dbReference type="ARBA" id="ARBA00023002"/>
    </source>
</evidence>
<dbReference type="PANTHER" id="PTHR13847:SF281">
    <property type="entry name" value="FAD DEPENDENT OXIDOREDUCTASE DOMAIN-CONTAINING PROTEIN"/>
    <property type="match status" value="1"/>
</dbReference>
<accession>A0A4Y9LCL3</accession>
<dbReference type="Pfam" id="PF01266">
    <property type="entry name" value="DAO"/>
    <property type="match status" value="1"/>
</dbReference>
<dbReference type="FunFam" id="2.102.10.10:FF:000014">
    <property type="entry name" value="Oxidoreductase, FAD dependent"/>
    <property type="match status" value="1"/>
</dbReference>
<dbReference type="EMBL" id="SPQT01000030">
    <property type="protein sequence ID" value="TFV41261.1"/>
    <property type="molecule type" value="Genomic_DNA"/>
</dbReference>
<keyword evidence="8" id="KW-1185">Reference proteome</keyword>
<dbReference type="PANTHER" id="PTHR13847">
    <property type="entry name" value="SARCOSINE DEHYDROGENASE-RELATED"/>
    <property type="match status" value="1"/>
</dbReference>
<dbReference type="AlphaFoldDB" id="A0A4Y9LCL3"/>
<evidence type="ECO:0000256" key="2">
    <source>
        <dbReference type="ARBA" id="ARBA00022723"/>
    </source>
</evidence>
<protein>
    <submittedName>
        <fullName evidence="7">FAD-dependent oxidoreductase</fullName>
    </submittedName>
</protein>
<dbReference type="PROSITE" id="PS51296">
    <property type="entry name" value="RIESKE"/>
    <property type="match status" value="1"/>
</dbReference>
<dbReference type="OrthoDB" id="311718at2"/>
<feature type="domain" description="Rieske" evidence="6">
    <location>
        <begin position="435"/>
        <end position="520"/>
    </location>
</feature>
<reference evidence="7 8" key="1">
    <citation type="submission" date="2019-03" db="EMBL/GenBank/DDBJ databases">
        <title>Bradyrhizobium diversity isolated from nodules of Chamaecrista fasciculata.</title>
        <authorList>
            <person name="Klepa M.S."/>
            <person name="Urquiaga M.O."/>
            <person name="Hungria M."/>
            <person name="Delamuta J.R."/>
        </authorList>
    </citation>
    <scope>NUCLEOTIDE SEQUENCE [LARGE SCALE GENOMIC DNA]</scope>
    <source>
        <strain evidence="7 8">CNPSo 3448</strain>
    </source>
</reference>
<dbReference type="InterPro" id="IPR036922">
    <property type="entry name" value="Rieske_2Fe-2S_sf"/>
</dbReference>
<proteinExistence type="predicted"/>